<proteinExistence type="predicted"/>
<name>A0A9W8AME8_9FUNG</name>
<dbReference type="EMBL" id="JANBPY010004067">
    <property type="protein sequence ID" value="KAJ1949270.1"/>
    <property type="molecule type" value="Genomic_DNA"/>
</dbReference>
<feature type="compositionally biased region" description="Polar residues" evidence="1">
    <location>
        <begin position="68"/>
        <end position="96"/>
    </location>
</feature>
<comment type="caution">
    <text evidence="2">The sequence shown here is derived from an EMBL/GenBank/DDBJ whole genome shotgun (WGS) entry which is preliminary data.</text>
</comment>
<accession>A0A9W8AME8</accession>
<sequence length="105" mass="11734">NKRDQISGVPCHEANHFYERFCAAFEQQFPGELATFQDLRQRNQQDEPIVKLKFDNGPGELSSSSSSDNQENTLGSPSQLITNSRKGGFWQSLTGNNDGGFQFGF</sequence>
<evidence type="ECO:0000313" key="3">
    <source>
        <dbReference type="Proteomes" id="UP001150925"/>
    </source>
</evidence>
<gene>
    <name evidence="2" type="ORF">IWQ62_006762</name>
</gene>
<dbReference type="AlphaFoldDB" id="A0A9W8AME8"/>
<organism evidence="2 3">
    <name type="scientific">Dispira parvispora</name>
    <dbReference type="NCBI Taxonomy" id="1520584"/>
    <lineage>
        <taxon>Eukaryota</taxon>
        <taxon>Fungi</taxon>
        <taxon>Fungi incertae sedis</taxon>
        <taxon>Zoopagomycota</taxon>
        <taxon>Kickxellomycotina</taxon>
        <taxon>Dimargaritomycetes</taxon>
        <taxon>Dimargaritales</taxon>
        <taxon>Dimargaritaceae</taxon>
        <taxon>Dispira</taxon>
    </lineage>
</organism>
<reference evidence="2" key="1">
    <citation type="submission" date="2022-07" db="EMBL/GenBank/DDBJ databases">
        <title>Phylogenomic reconstructions and comparative analyses of Kickxellomycotina fungi.</title>
        <authorList>
            <person name="Reynolds N.K."/>
            <person name="Stajich J.E."/>
            <person name="Barry K."/>
            <person name="Grigoriev I.V."/>
            <person name="Crous P."/>
            <person name="Smith M.E."/>
        </authorList>
    </citation>
    <scope>NUCLEOTIDE SEQUENCE</scope>
    <source>
        <strain evidence="2">RSA 1196</strain>
    </source>
</reference>
<protein>
    <submittedName>
        <fullName evidence="2">Uncharacterized protein</fullName>
    </submittedName>
</protein>
<feature type="non-terminal residue" evidence="2">
    <location>
        <position position="1"/>
    </location>
</feature>
<evidence type="ECO:0000313" key="2">
    <source>
        <dbReference type="EMBL" id="KAJ1949270.1"/>
    </source>
</evidence>
<keyword evidence="3" id="KW-1185">Reference proteome</keyword>
<dbReference type="Proteomes" id="UP001150925">
    <property type="component" value="Unassembled WGS sequence"/>
</dbReference>
<feature type="region of interest" description="Disordered" evidence="1">
    <location>
        <begin position="46"/>
        <end position="105"/>
    </location>
</feature>
<evidence type="ECO:0000256" key="1">
    <source>
        <dbReference type="SAM" id="MobiDB-lite"/>
    </source>
</evidence>